<name>A0AAD8YHC5_9STRA</name>
<feature type="region of interest" description="Disordered" evidence="1">
    <location>
        <begin position="1"/>
        <end position="62"/>
    </location>
</feature>
<sequence>MSHTVGSYNPVKKQKSPPSTMFAHSSQSSSNSRRMVRRSSTGPILQHSKKKSSSPPQVRRRTSFTTISVREYEQCLGDCPATQEGAPISLGWAYEEKQSISLDEYEEARKPRRRRSELVLGVMERRQKLLSAGSSFLEVIHAERAVALKNGLLFSMSRQNDQKKKPASLSNHKSFTPRAA</sequence>
<comment type="caution">
    <text evidence="2">The sequence shown here is derived from an EMBL/GenBank/DDBJ whole genome shotgun (WGS) entry which is preliminary data.</text>
</comment>
<accession>A0AAD8YHC5</accession>
<feature type="region of interest" description="Disordered" evidence="1">
    <location>
        <begin position="157"/>
        <end position="180"/>
    </location>
</feature>
<organism evidence="2 3">
    <name type="scientific">Skeletonema marinoi</name>
    <dbReference type="NCBI Taxonomy" id="267567"/>
    <lineage>
        <taxon>Eukaryota</taxon>
        <taxon>Sar</taxon>
        <taxon>Stramenopiles</taxon>
        <taxon>Ochrophyta</taxon>
        <taxon>Bacillariophyta</taxon>
        <taxon>Coscinodiscophyceae</taxon>
        <taxon>Thalassiosirophycidae</taxon>
        <taxon>Thalassiosirales</taxon>
        <taxon>Skeletonemataceae</taxon>
        <taxon>Skeletonema</taxon>
        <taxon>Skeletonema marinoi-dohrnii complex</taxon>
    </lineage>
</organism>
<dbReference type="AlphaFoldDB" id="A0AAD8YHC5"/>
<keyword evidence="3" id="KW-1185">Reference proteome</keyword>
<dbReference type="EMBL" id="JATAAI010000004">
    <property type="protein sequence ID" value="KAK1746556.1"/>
    <property type="molecule type" value="Genomic_DNA"/>
</dbReference>
<dbReference type="Proteomes" id="UP001224775">
    <property type="component" value="Unassembled WGS sequence"/>
</dbReference>
<evidence type="ECO:0000313" key="3">
    <source>
        <dbReference type="Proteomes" id="UP001224775"/>
    </source>
</evidence>
<evidence type="ECO:0000313" key="2">
    <source>
        <dbReference type="EMBL" id="KAK1746556.1"/>
    </source>
</evidence>
<reference evidence="2" key="1">
    <citation type="submission" date="2023-06" db="EMBL/GenBank/DDBJ databases">
        <title>Survivors Of The Sea: Transcriptome response of Skeletonema marinoi to long-term dormancy.</title>
        <authorList>
            <person name="Pinder M.I.M."/>
            <person name="Kourtchenko O."/>
            <person name="Robertson E.K."/>
            <person name="Larsson T."/>
            <person name="Maumus F."/>
            <person name="Osuna-Cruz C.M."/>
            <person name="Vancaester E."/>
            <person name="Stenow R."/>
            <person name="Vandepoele K."/>
            <person name="Ploug H."/>
            <person name="Bruchert V."/>
            <person name="Godhe A."/>
            <person name="Topel M."/>
        </authorList>
    </citation>
    <scope>NUCLEOTIDE SEQUENCE</scope>
    <source>
        <strain evidence="2">R05AC</strain>
    </source>
</reference>
<gene>
    <name evidence="2" type="ORF">QTG54_003163</name>
</gene>
<proteinExistence type="predicted"/>
<protein>
    <submittedName>
        <fullName evidence="2">Uncharacterized protein</fullName>
    </submittedName>
</protein>
<evidence type="ECO:0000256" key="1">
    <source>
        <dbReference type="SAM" id="MobiDB-lite"/>
    </source>
</evidence>
<feature type="compositionally biased region" description="Basic residues" evidence="1">
    <location>
        <begin position="47"/>
        <end position="62"/>
    </location>
</feature>